<feature type="non-terminal residue" evidence="2">
    <location>
        <position position="1"/>
    </location>
</feature>
<evidence type="ECO:0000256" key="1">
    <source>
        <dbReference type="SAM" id="MobiDB-lite"/>
    </source>
</evidence>
<dbReference type="EMBL" id="HACG01016798">
    <property type="protein sequence ID" value="CEK63663.1"/>
    <property type="molecule type" value="Transcribed_RNA"/>
</dbReference>
<organism evidence="2">
    <name type="scientific">Arion vulgaris</name>
    <dbReference type="NCBI Taxonomy" id="1028688"/>
    <lineage>
        <taxon>Eukaryota</taxon>
        <taxon>Metazoa</taxon>
        <taxon>Spiralia</taxon>
        <taxon>Lophotrochozoa</taxon>
        <taxon>Mollusca</taxon>
        <taxon>Gastropoda</taxon>
        <taxon>Heterobranchia</taxon>
        <taxon>Euthyneura</taxon>
        <taxon>Panpulmonata</taxon>
        <taxon>Eupulmonata</taxon>
        <taxon>Stylommatophora</taxon>
        <taxon>Helicina</taxon>
        <taxon>Arionoidea</taxon>
        <taxon>Arionidae</taxon>
        <taxon>Arion</taxon>
    </lineage>
</organism>
<feature type="non-terminal residue" evidence="2">
    <location>
        <position position="254"/>
    </location>
</feature>
<sequence>PRVSAQAHKHHSHLRHTQELREKMKAQTLPKLKRSIVRLQKKLNNQGAYTTSTDNNANRLGLVLTGPTPPSTNISRNAVNDGDTPRGPVAGKVVHSGGTPDALQNVNSKIEMALRKDTEASQVLKDIPALTRLINIQQRSIGKRGVNVSKSHVKEELLKSGKSLGRSKVFNSNHSAEIGTGIGTLTRNMTPHQTTQAYQNSKKFVATSDSSIKHKTPQQRAKTSQQRAVDILADTVVNSVLNSNDSTDFLTTNA</sequence>
<reference evidence="2" key="1">
    <citation type="submission" date="2014-12" db="EMBL/GenBank/DDBJ databases">
        <title>Insight into the proteome of Arion vulgaris.</title>
        <authorList>
            <person name="Aradska J."/>
            <person name="Bulat T."/>
            <person name="Smidak R."/>
            <person name="Sarate P."/>
            <person name="Gangsoo J."/>
            <person name="Sialana F."/>
            <person name="Bilban M."/>
            <person name="Lubec G."/>
        </authorList>
    </citation>
    <scope>NUCLEOTIDE SEQUENCE</scope>
    <source>
        <tissue evidence="2">Skin</tissue>
    </source>
</reference>
<feature type="compositionally biased region" description="Polar residues" evidence="1">
    <location>
        <begin position="194"/>
        <end position="210"/>
    </location>
</feature>
<protein>
    <submittedName>
        <fullName evidence="2">Uncharacterized protein</fullName>
    </submittedName>
</protein>
<gene>
    <name evidence="2" type="primary">ORF49064</name>
</gene>
<feature type="region of interest" description="Disordered" evidence="1">
    <location>
        <begin position="66"/>
        <end position="86"/>
    </location>
</feature>
<accession>A0A0B6Z542</accession>
<dbReference type="AlphaFoldDB" id="A0A0B6Z542"/>
<evidence type="ECO:0000313" key="2">
    <source>
        <dbReference type="EMBL" id="CEK63663.1"/>
    </source>
</evidence>
<proteinExistence type="predicted"/>
<feature type="region of interest" description="Disordered" evidence="1">
    <location>
        <begin position="194"/>
        <end position="226"/>
    </location>
</feature>
<name>A0A0B6Z542_9EUPU</name>